<dbReference type="SUPFAM" id="SSF53098">
    <property type="entry name" value="Ribonuclease H-like"/>
    <property type="match status" value="1"/>
</dbReference>
<dbReference type="EC" id="3.1.26.4" evidence="2"/>
<feature type="domain" description="CCHC-type" evidence="12">
    <location>
        <begin position="506"/>
        <end position="520"/>
    </location>
</feature>
<dbReference type="Gene3D" id="3.10.10.10">
    <property type="entry name" value="HIV Type 1 Reverse Transcriptase, subunit A, domain 1"/>
    <property type="match status" value="1"/>
</dbReference>
<evidence type="ECO:0000256" key="4">
    <source>
        <dbReference type="ARBA" id="ARBA00022695"/>
    </source>
</evidence>
<evidence type="ECO:0000259" key="13">
    <source>
        <dbReference type="PROSITE" id="PS50878"/>
    </source>
</evidence>
<dbReference type="Pfam" id="PF17917">
    <property type="entry name" value="RT_RNaseH"/>
    <property type="match status" value="1"/>
</dbReference>
<evidence type="ECO:0000256" key="8">
    <source>
        <dbReference type="ARBA" id="ARBA00022918"/>
    </source>
</evidence>
<dbReference type="InterPro" id="IPR000477">
    <property type="entry name" value="RT_dom"/>
</dbReference>
<dbReference type="Gene3D" id="3.30.420.10">
    <property type="entry name" value="Ribonuclease H-like superfamily/Ribonuclease H"/>
    <property type="match status" value="1"/>
</dbReference>
<evidence type="ECO:0000256" key="10">
    <source>
        <dbReference type="SAM" id="Coils"/>
    </source>
</evidence>
<feature type="coiled-coil region" evidence="10">
    <location>
        <begin position="88"/>
        <end position="206"/>
    </location>
</feature>
<dbReference type="SUPFAM" id="SSF56672">
    <property type="entry name" value="DNA/RNA polymerases"/>
    <property type="match status" value="1"/>
</dbReference>
<feature type="compositionally biased region" description="Basic and acidic residues" evidence="11">
    <location>
        <begin position="1656"/>
        <end position="1690"/>
    </location>
</feature>
<feature type="domain" description="Reverse transcriptase" evidence="13">
    <location>
        <begin position="768"/>
        <end position="948"/>
    </location>
</feature>
<dbReference type="GO" id="GO:0008270">
    <property type="term" value="F:zinc ion binding"/>
    <property type="evidence" value="ECO:0007669"/>
    <property type="project" value="UniProtKB-KW"/>
</dbReference>
<evidence type="ECO:0000256" key="2">
    <source>
        <dbReference type="ARBA" id="ARBA00012180"/>
    </source>
</evidence>
<evidence type="ECO:0000256" key="9">
    <source>
        <dbReference type="PROSITE-ProRule" id="PRU00047"/>
    </source>
</evidence>
<dbReference type="InterPro" id="IPR043502">
    <property type="entry name" value="DNA/RNA_pol_sf"/>
</dbReference>
<feature type="domain" description="Integrase catalytic" evidence="14">
    <location>
        <begin position="1349"/>
        <end position="1489"/>
    </location>
</feature>
<evidence type="ECO:0000313" key="15">
    <source>
        <dbReference type="EMBL" id="CBY12288.1"/>
    </source>
</evidence>
<proteinExistence type="inferred from homology"/>
<keyword evidence="6" id="KW-0255">Endonuclease</keyword>
<dbReference type="GO" id="GO:0015074">
    <property type="term" value="P:DNA integration"/>
    <property type="evidence" value="ECO:0007669"/>
    <property type="project" value="InterPro"/>
</dbReference>
<dbReference type="InterPro" id="IPR050951">
    <property type="entry name" value="Retrovirus_Pol_polyprotein"/>
</dbReference>
<dbReference type="GO" id="GO:0004523">
    <property type="term" value="F:RNA-DNA hybrid ribonuclease activity"/>
    <property type="evidence" value="ECO:0007669"/>
    <property type="project" value="UniProtKB-EC"/>
</dbReference>
<evidence type="ECO:0000256" key="7">
    <source>
        <dbReference type="ARBA" id="ARBA00022801"/>
    </source>
</evidence>
<feature type="region of interest" description="Disordered" evidence="11">
    <location>
        <begin position="1649"/>
        <end position="1696"/>
    </location>
</feature>
<evidence type="ECO:0000256" key="11">
    <source>
        <dbReference type="SAM" id="MobiDB-lite"/>
    </source>
</evidence>
<dbReference type="PANTHER" id="PTHR37984:SF5">
    <property type="entry name" value="PROTEIN NYNRIN-LIKE"/>
    <property type="match status" value="1"/>
</dbReference>
<dbReference type="InterPro" id="IPR001584">
    <property type="entry name" value="Integrase_cat-core"/>
</dbReference>
<dbReference type="Proteomes" id="UP000001307">
    <property type="component" value="Unassembled WGS sequence"/>
</dbReference>
<dbReference type="PROSITE" id="PS50878">
    <property type="entry name" value="RT_POL"/>
    <property type="match status" value="1"/>
</dbReference>
<protein>
    <recommendedName>
        <fullName evidence="2">ribonuclease H</fullName>
        <ecNumber evidence="2">3.1.26.4</ecNumber>
    </recommendedName>
</protein>
<feature type="compositionally biased region" description="Basic and acidic residues" evidence="11">
    <location>
        <begin position="575"/>
        <end position="590"/>
    </location>
</feature>
<keyword evidence="9" id="KW-0862">Zinc</keyword>
<dbReference type="InterPro" id="IPR041373">
    <property type="entry name" value="RT_RNaseH"/>
</dbReference>
<evidence type="ECO:0000313" key="16">
    <source>
        <dbReference type="Proteomes" id="UP000001307"/>
    </source>
</evidence>
<dbReference type="OrthoDB" id="420169at2759"/>
<reference evidence="15" key="1">
    <citation type="journal article" date="2010" name="Science">
        <title>Plasticity of animal genome architecture unmasked by rapid evolution of a pelagic tunicate.</title>
        <authorList>
            <person name="Denoeud F."/>
            <person name="Henriet S."/>
            <person name="Mungpakdee S."/>
            <person name="Aury J.M."/>
            <person name="Da Silva C."/>
            <person name="Brinkmann H."/>
            <person name="Mikhaleva J."/>
            <person name="Olsen L.C."/>
            <person name="Jubin C."/>
            <person name="Canestro C."/>
            <person name="Bouquet J.M."/>
            <person name="Danks G."/>
            <person name="Poulain J."/>
            <person name="Campsteijn C."/>
            <person name="Adamski M."/>
            <person name="Cross I."/>
            <person name="Yadetie F."/>
            <person name="Muffato M."/>
            <person name="Louis A."/>
            <person name="Butcher S."/>
            <person name="Tsagkogeorga G."/>
            <person name="Konrad A."/>
            <person name="Singh S."/>
            <person name="Jensen M.F."/>
            <person name="Cong E.H."/>
            <person name="Eikeseth-Otteraa H."/>
            <person name="Noel B."/>
            <person name="Anthouard V."/>
            <person name="Porcel B.M."/>
            <person name="Kachouri-Lafond R."/>
            <person name="Nishino A."/>
            <person name="Ugolini M."/>
            <person name="Chourrout P."/>
            <person name="Nishida H."/>
            <person name="Aasland R."/>
            <person name="Huzurbazar S."/>
            <person name="Westhof E."/>
            <person name="Delsuc F."/>
            <person name="Lehrach H."/>
            <person name="Reinhardt R."/>
            <person name="Weissenbach J."/>
            <person name="Roy S.W."/>
            <person name="Artiguenave F."/>
            <person name="Postlethwait J.H."/>
            <person name="Manak J.R."/>
            <person name="Thompson E.M."/>
            <person name="Jaillon O."/>
            <person name="Du Pasquier L."/>
            <person name="Boudinot P."/>
            <person name="Liberles D.A."/>
            <person name="Volff J.N."/>
            <person name="Philippe H."/>
            <person name="Lenhard B."/>
            <person name="Roest Crollius H."/>
            <person name="Wincker P."/>
            <person name="Chourrout D."/>
        </authorList>
    </citation>
    <scope>NUCLEOTIDE SEQUENCE [LARGE SCALE GENOMIC DNA]</scope>
</reference>
<dbReference type="InParanoid" id="E4XR52"/>
<evidence type="ECO:0000256" key="1">
    <source>
        <dbReference type="ARBA" id="ARBA00010879"/>
    </source>
</evidence>
<dbReference type="InterPro" id="IPR001878">
    <property type="entry name" value="Znf_CCHC"/>
</dbReference>
<dbReference type="InterPro" id="IPR012337">
    <property type="entry name" value="RNaseH-like_sf"/>
</dbReference>
<dbReference type="Pfam" id="PF00078">
    <property type="entry name" value="RVT_1"/>
    <property type="match status" value="1"/>
</dbReference>
<keyword evidence="9" id="KW-0479">Metal-binding</keyword>
<keyword evidence="16" id="KW-1185">Reference proteome</keyword>
<evidence type="ECO:0000259" key="14">
    <source>
        <dbReference type="PROSITE" id="PS50994"/>
    </source>
</evidence>
<feature type="region of interest" description="Disordered" evidence="11">
    <location>
        <begin position="528"/>
        <end position="678"/>
    </location>
</feature>
<feature type="compositionally biased region" description="Basic and acidic residues" evidence="11">
    <location>
        <begin position="640"/>
        <end position="673"/>
    </location>
</feature>
<evidence type="ECO:0000256" key="6">
    <source>
        <dbReference type="ARBA" id="ARBA00022759"/>
    </source>
</evidence>
<feature type="compositionally biased region" description="Basic and acidic residues" evidence="11">
    <location>
        <begin position="614"/>
        <end position="632"/>
    </location>
</feature>
<keyword evidence="4" id="KW-0548">Nucleotidyltransferase</keyword>
<feature type="compositionally biased region" description="Basic and acidic residues" evidence="11">
    <location>
        <begin position="596"/>
        <end position="607"/>
    </location>
</feature>
<keyword evidence="7" id="KW-0378">Hydrolase</keyword>
<dbReference type="GO" id="GO:0003964">
    <property type="term" value="F:RNA-directed DNA polymerase activity"/>
    <property type="evidence" value="ECO:0007669"/>
    <property type="project" value="UniProtKB-KW"/>
</dbReference>
<evidence type="ECO:0000259" key="12">
    <source>
        <dbReference type="PROSITE" id="PS50158"/>
    </source>
</evidence>
<accession>E4XR52</accession>
<dbReference type="PROSITE" id="PS50158">
    <property type="entry name" value="ZF_CCHC"/>
    <property type="match status" value="1"/>
</dbReference>
<dbReference type="GO" id="GO:0003676">
    <property type="term" value="F:nucleic acid binding"/>
    <property type="evidence" value="ECO:0007669"/>
    <property type="project" value="InterPro"/>
</dbReference>
<dbReference type="CDD" id="cd01647">
    <property type="entry name" value="RT_LTR"/>
    <property type="match status" value="1"/>
</dbReference>
<dbReference type="PROSITE" id="PS50994">
    <property type="entry name" value="INTEGRASE"/>
    <property type="match status" value="1"/>
</dbReference>
<evidence type="ECO:0000256" key="5">
    <source>
        <dbReference type="ARBA" id="ARBA00022722"/>
    </source>
</evidence>
<dbReference type="PANTHER" id="PTHR37984">
    <property type="entry name" value="PROTEIN CBG26694"/>
    <property type="match status" value="1"/>
</dbReference>
<sequence>MIKVPLKLHTHETLEIMEIYNMEASRLELDKSFARRNCLVLKPKEELRDVTQLVNIMLKMKEKFGDDFLKVKQEEKTLIAEEDINDLIKSAENTLEETLQSKHEAERLRLRVTELEKEMEEVEGSVKRTEESMASSVEEWRKKFETAKESLEKCKRNREMDEKDIAEASDKLCMAMDDCERKDSEIGDLKNRVMELQEKQRKLARTKVSHGSEIDEESFQDVSPRKMFTSMHENGRGLRENEKPSYEDEKNRIKDTLNMMTNKIDEALDSRNTNRTQNLFSSPFRKDPVKVNNLKVTMRIPIWESGPAIDKTTSLNDFIDKLKRFKRMNVMSDAETIYSTLEASNRVDILRELDEEASENIDKFITYIREAHGGSTLKQRSNLESLLQSPMESAISFFKRVIREYYLSRGLEPKDPEKIQEKDRQEDILYYFSRGLRNATTGTHIRMNRINTEFKELGRLATHIDQSVEPITSTLVNNIVEQKQNEERNEARVNATQGNRGGFDGKCHKCGYHGHMARQCFANQRTRGRYNRQYDRRSGSRDRRSSGDRRSHERGRSRENKYRNHYNNSRRGRSGSREGYRNRSRDDNGGKRNYRERRDTPHRGGSREHRKHSGSRERDTSRNSSRGRDNSSRRRYSNRSGDRNSRRDRSYGRSRDSSRIALSKKDKDKEHNRPAHYRKSLGFEKLKVKDFKINKNLSEKERQEIFEILTEYDSCFARSDTDIEPGFRLPYMYKVMTSTTGGQPAKFTRTARKYDKELQKHIDNLEKQEVVEKVDFVDTITSAFVIVKKKCGRLRFCLDLRGLNNITVPVKNYPIPYLSDILNNLSGNNYFTSLDMCSAYHQFLIDPDDRNRYTFMGPTKQIYRYRRVPFGGRMVTSWLQALMSQVVLKGISQSTAYIDDINLGTITFEEHKKVLRETLQRISELNLVLSARKCSFGDRETKAFGYITNKNGYKADPERISTLVIELPKTKKKLLKALAAMSYYRSTIPKFAELANNLFKLTRTESEFDPDDKIILQEWERLLKALKEGIMIQTPNLNKKFILRTDASKNAYGNVLSQEGDGSTEKIISVESKQFKDAQIHWSIGLKELYSCAQGVRKNINFLEGNRFLLITDCKSVFYLLVNKKEIKLSASNPMTRCFMFLMTFDFEIRWSKGTEKDFLLTDLLSRNLVDKNTNLQIAANSKEPLFSIQLLNGKNLDVDTNTQYTRREKGTKTNNINLTPLHNPDYKKLIHEIKKSQFEDDKIRKIIKRISNGKVLQGFKTILEPPLEQPILTRQDGSIVVPNYLVPKVLATIHKHATKNNDIGKIEQAKLYWTNMARSIAEWHQSCRECTMGKPNSAPQKHTLAQIGYTSGLVITDEQVSTLINSVLCLSFRFGMPRTIRLDNHRSFQANEFKETMAKMGIGLSFTSPSNSQANGKCERQIRSIQERLRILTIEEVLPPKEAITLLELQTVIEYIVLEVNTTRKTDKKSPLEILTGIEPHLGVHLSKGLGITQDSSTQKQRLAILRREVQEKLAEEIEKQANSTLENIEDVKLKVNDLVRIRKLAKVGQTKREQIKFSSEIYKIIEVQEQYGTIKIKEVKETNKVDRRKPEIRIISMRKVKKILSRDDVEEKYGKRQAEEEKATLDDKTGVIQESKSILKRNISYGGPNKKVRFKIDESRTEKVQEKHKNRQRQADNPRRSNRLRERQAINYAE</sequence>
<dbReference type="Gene3D" id="3.30.70.270">
    <property type="match status" value="2"/>
</dbReference>
<gene>
    <name evidence="15" type="ORF">GSOID_T00018167001</name>
</gene>
<keyword evidence="8" id="KW-0695">RNA-directed DNA polymerase</keyword>
<feature type="compositionally biased region" description="Basic and acidic residues" evidence="11">
    <location>
        <begin position="532"/>
        <end position="562"/>
    </location>
</feature>
<evidence type="ECO:0000256" key="3">
    <source>
        <dbReference type="ARBA" id="ARBA00022679"/>
    </source>
</evidence>
<comment type="similarity">
    <text evidence="1">Belongs to the beta type-B retroviral polymerase family. HERV class-II K(HML-2) pol subfamily.</text>
</comment>
<dbReference type="InterPro" id="IPR043128">
    <property type="entry name" value="Rev_trsase/Diguanyl_cyclase"/>
</dbReference>
<keyword evidence="3" id="KW-0808">Transferase</keyword>
<keyword evidence="9" id="KW-0863">Zinc-finger</keyword>
<feature type="coiled-coil region" evidence="10">
    <location>
        <begin position="1501"/>
        <end position="1536"/>
    </location>
</feature>
<name>E4XR52_OIKDI</name>
<keyword evidence="5" id="KW-0540">Nuclease</keyword>
<dbReference type="EMBL" id="FN653113">
    <property type="protein sequence ID" value="CBY12288.1"/>
    <property type="molecule type" value="Genomic_DNA"/>
</dbReference>
<organism evidence="15">
    <name type="scientific">Oikopleura dioica</name>
    <name type="common">Tunicate</name>
    <dbReference type="NCBI Taxonomy" id="34765"/>
    <lineage>
        <taxon>Eukaryota</taxon>
        <taxon>Metazoa</taxon>
        <taxon>Chordata</taxon>
        <taxon>Tunicata</taxon>
        <taxon>Appendicularia</taxon>
        <taxon>Copelata</taxon>
        <taxon>Oikopleuridae</taxon>
        <taxon>Oikopleura</taxon>
    </lineage>
</organism>
<dbReference type="InterPro" id="IPR036397">
    <property type="entry name" value="RNaseH_sf"/>
</dbReference>
<keyword evidence="10" id="KW-0175">Coiled coil</keyword>